<dbReference type="RefSeq" id="WP_127086209.1">
    <property type="nucleotide sequence ID" value="NZ_RSCL01000029.1"/>
</dbReference>
<dbReference type="AlphaFoldDB" id="A0A433UXL4"/>
<proteinExistence type="predicted"/>
<comment type="caution">
    <text evidence="1">The sequence shown here is derived from an EMBL/GenBank/DDBJ whole genome shotgun (WGS) entry which is preliminary data.</text>
</comment>
<dbReference type="EMBL" id="RSCL01000029">
    <property type="protein sequence ID" value="RUS98537.1"/>
    <property type="molecule type" value="Genomic_DNA"/>
</dbReference>
<organism evidence="1 2">
    <name type="scientific">Dulcicalothrix desertica PCC 7102</name>
    <dbReference type="NCBI Taxonomy" id="232991"/>
    <lineage>
        <taxon>Bacteria</taxon>
        <taxon>Bacillati</taxon>
        <taxon>Cyanobacteriota</taxon>
        <taxon>Cyanophyceae</taxon>
        <taxon>Nostocales</taxon>
        <taxon>Calotrichaceae</taxon>
        <taxon>Dulcicalothrix</taxon>
    </lineage>
</organism>
<accession>A0A433UXL4</accession>
<gene>
    <name evidence="1" type="ORF">DSM106972_081660</name>
</gene>
<evidence type="ECO:0000313" key="1">
    <source>
        <dbReference type="EMBL" id="RUS98537.1"/>
    </source>
</evidence>
<sequence length="472" mass="54695">MNKLKYYTLILPSNDDKRKCKEIEIAKIFFNETFANSFDINSESDIFIQKQLLELSHNNSSGSSLIAQRCLLCFISWQIEQTCLSLEQQFGDFHGFKSRDLLGYVLDDDGSLEPSKGYKCLAREILENFDPDKSSLVTWTNRKVKQHRELNKYLLERGLYLMSDWAILNDTKIKQLPKILGSFHSLTNIEIKQAQQLLEAYHKIYRTERLCQRTDYKILGKCNPPRTEQLQAMIKILQTQAIDNLSNGLSTKVVMQKLQNLAERLREYRLHVRNASFKTISLDAELYKNSTFVDRVPDTNSNNIINPTEDVYEINEFLKTYRSQMISCLDSALHTVIAYRSEKLQKKDTEKVQQFLTALQLFHCQRLSMGNIAKQLNLRAQDAVARLLKLKEFRADVRQETLVKLQVRVIELAQKYSTPTNLLNLELTIAELLDEQIGNVIYQAEVEAASMQNNCAVSFFSQRLCQQLDTKN</sequence>
<reference evidence="1" key="1">
    <citation type="submission" date="2018-12" db="EMBL/GenBank/DDBJ databases">
        <authorList>
            <person name="Will S."/>
            <person name="Neumann-Schaal M."/>
            <person name="Henke P."/>
        </authorList>
    </citation>
    <scope>NUCLEOTIDE SEQUENCE</scope>
    <source>
        <strain evidence="1">PCC 7102</strain>
    </source>
</reference>
<name>A0A433UXL4_9CYAN</name>
<dbReference type="Proteomes" id="UP000271624">
    <property type="component" value="Unassembled WGS sequence"/>
</dbReference>
<dbReference type="OrthoDB" id="539713at2"/>
<evidence type="ECO:0000313" key="2">
    <source>
        <dbReference type="Proteomes" id="UP000271624"/>
    </source>
</evidence>
<keyword evidence="2" id="KW-1185">Reference proteome</keyword>
<protein>
    <submittedName>
        <fullName evidence="1">Uncharacterized protein</fullName>
    </submittedName>
</protein>
<reference evidence="1" key="2">
    <citation type="journal article" date="2019" name="Genome Biol. Evol.">
        <title>Day and night: Metabolic profiles and evolutionary relationships of six axenic non-marine cyanobacteria.</title>
        <authorList>
            <person name="Will S.E."/>
            <person name="Henke P."/>
            <person name="Boedeker C."/>
            <person name="Huang S."/>
            <person name="Brinkmann H."/>
            <person name="Rohde M."/>
            <person name="Jarek M."/>
            <person name="Friedl T."/>
            <person name="Seufert S."/>
            <person name="Schumacher M."/>
            <person name="Overmann J."/>
            <person name="Neumann-Schaal M."/>
            <person name="Petersen J."/>
        </authorList>
    </citation>
    <scope>NUCLEOTIDE SEQUENCE [LARGE SCALE GENOMIC DNA]</scope>
    <source>
        <strain evidence="1">PCC 7102</strain>
    </source>
</reference>